<evidence type="ECO:0000313" key="2">
    <source>
        <dbReference type="Proteomes" id="UP000440498"/>
    </source>
</evidence>
<dbReference type="SUPFAM" id="SSF69635">
    <property type="entry name" value="Type III secretory system chaperone-like"/>
    <property type="match status" value="1"/>
</dbReference>
<accession>A0A6A7N748</accession>
<dbReference type="RefSeq" id="WP_152839996.1">
    <property type="nucleotide sequence ID" value="NZ_WHUG01000009.1"/>
</dbReference>
<dbReference type="Proteomes" id="UP000440498">
    <property type="component" value="Unassembled WGS sequence"/>
</dbReference>
<dbReference type="AlphaFoldDB" id="A0A6A7N748"/>
<keyword evidence="2" id="KW-1185">Reference proteome</keyword>
<protein>
    <recommendedName>
        <fullName evidence="3">Type III secretion chaperone SycN</fullName>
    </recommendedName>
</protein>
<dbReference type="InterPro" id="IPR012673">
    <property type="entry name" value="T3SS_SynN"/>
</dbReference>
<organism evidence="1 2">
    <name type="scientific">Rugamonas aquatica</name>
    <dbReference type="NCBI Taxonomy" id="2743357"/>
    <lineage>
        <taxon>Bacteria</taxon>
        <taxon>Pseudomonadati</taxon>
        <taxon>Pseudomonadota</taxon>
        <taxon>Betaproteobacteria</taxon>
        <taxon>Burkholderiales</taxon>
        <taxon>Oxalobacteraceae</taxon>
        <taxon>Telluria group</taxon>
        <taxon>Rugamonas</taxon>
    </lineage>
</organism>
<comment type="caution">
    <text evidence="1">The sequence shown here is derived from an EMBL/GenBank/DDBJ whole genome shotgun (WGS) entry which is preliminary data.</text>
</comment>
<dbReference type="Gene3D" id="3.30.1460.10">
    <property type="match status" value="1"/>
</dbReference>
<name>A0A6A7N748_9BURK</name>
<sequence length="126" mass="13834">MTPMIASTLEEFGRSIGMDALATDATGTLSLRLGRERRLSFHASNTGVLLMLSAPLAAGNQLETKCRALTLCRLSQGWHLPVRAGLTSDGHLVFTTQLEAREFRLHVLEQACELLGHLHDQIHFQG</sequence>
<dbReference type="GO" id="GO:0009306">
    <property type="term" value="P:protein secretion"/>
    <property type="evidence" value="ECO:0007669"/>
    <property type="project" value="InterPro"/>
</dbReference>
<gene>
    <name evidence="1" type="ORF">GEV02_21370</name>
</gene>
<dbReference type="EMBL" id="WHUG01000009">
    <property type="protein sequence ID" value="MQA40702.1"/>
    <property type="molecule type" value="Genomic_DNA"/>
</dbReference>
<evidence type="ECO:0000313" key="1">
    <source>
        <dbReference type="EMBL" id="MQA40702.1"/>
    </source>
</evidence>
<proteinExistence type="predicted"/>
<evidence type="ECO:0008006" key="3">
    <source>
        <dbReference type="Google" id="ProtNLM"/>
    </source>
</evidence>
<reference evidence="1 2" key="1">
    <citation type="submission" date="2019-10" db="EMBL/GenBank/DDBJ databases">
        <title>Two novel species isolated from a subtropical stream in China.</title>
        <authorList>
            <person name="Lu H."/>
        </authorList>
    </citation>
    <scope>NUCLEOTIDE SEQUENCE [LARGE SCALE GENOMIC DNA]</scope>
    <source>
        <strain evidence="1 2">FT29W</strain>
    </source>
</reference>
<dbReference type="Pfam" id="PF21665">
    <property type="entry name" value="Type_III_SycN"/>
    <property type="match status" value="1"/>
</dbReference>